<gene>
    <name evidence="1" type="ORF">NCTC12123_00147</name>
</gene>
<sequence>MLFAKSLIPGIAVVPGGGGLGDPSRVGVHTKYPKEIVDVVLEGGGRAALRIPGTGTGKLLLQGTDNNGNPLTIATLEWTSANGGSAVGTLKINMNNDAACIELSTAGMVALKNVKTLGEISGAPAGTIYKDASNFLKIV</sequence>
<dbReference type="EMBL" id="UFYI01000007">
    <property type="protein sequence ID" value="STD17985.1"/>
    <property type="molecule type" value="Genomic_DNA"/>
</dbReference>
<accession>A0A376F597</accession>
<dbReference type="AlphaFoldDB" id="A0A376F597"/>
<evidence type="ECO:0000313" key="1">
    <source>
        <dbReference type="EMBL" id="STD17985.1"/>
    </source>
</evidence>
<dbReference type="Proteomes" id="UP000255163">
    <property type="component" value="Unassembled WGS sequence"/>
</dbReference>
<organism evidence="1 2">
    <name type="scientific">Enterobacter asburiae</name>
    <dbReference type="NCBI Taxonomy" id="61645"/>
    <lineage>
        <taxon>Bacteria</taxon>
        <taxon>Pseudomonadati</taxon>
        <taxon>Pseudomonadota</taxon>
        <taxon>Gammaproteobacteria</taxon>
        <taxon>Enterobacterales</taxon>
        <taxon>Enterobacteriaceae</taxon>
        <taxon>Enterobacter</taxon>
        <taxon>Enterobacter cloacae complex</taxon>
    </lineage>
</organism>
<proteinExistence type="predicted"/>
<name>A0A376F597_ENTAS</name>
<protein>
    <submittedName>
        <fullName evidence="1">Uncharacterized protein</fullName>
    </submittedName>
</protein>
<evidence type="ECO:0000313" key="2">
    <source>
        <dbReference type="Proteomes" id="UP000255163"/>
    </source>
</evidence>
<reference evidence="1 2" key="1">
    <citation type="submission" date="2018-06" db="EMBL/GenBank/DDBJ databases">
        <authorList>
            <consortium name="Pathogen Informatics"/>
            <person name="Doyle S."/>
        </authorList>
    </citation>
    <scope>NUCLEOTIDE SEQUENCE [LARGE SCALE GENOMIC DNA]</scope>
    <source>
        <strain evidence="1 2">NCTC12123</strain>
    </source>
</reference>